<gene>
    <name evidence="1" type="ORF">S01H4_12190</name>
</gene>
<dbReference type="EMBL" id="BART01005124">
    <property type="protein sequence ID" value="GAG61323.1"/>
    <property type="molecule type" value="Genomic_DNA"/>
</dbReference>
<feature type="non-terminal residue" evidence="1">
    <location>
        <position position="109"/>
    </location>
</feature>
<protein>
    <submittedName>
        <fullName evidence="1">Uncharacterized protein</fullName>
    </submittedName>
</protein>
<proteinExistence type="predicted"/>
<sequence length="109" mass="12388">MIGTNLDEAKLFTALDPEIGKMNHVDGEKLIIGFLGRLGIDFTKGKEMIDTYKQAREGNFSTEPKEIMNALITDYIFRISTIRLLEAQSKHQPNTYNYLFTWPSPGFNG</sequence>
<dbReference type="InterPro" id="IPR029058">
    <property type="entry name" value="AB_hydrolase_fold"/>
</dbReference>
<name>X0ZLQ5_9ZZZZ</name>
<evidence type="ECO:0000313" key="1">
    <source>
        <dbReference type="EMBL" id="GAG61323.1"/>
    </source>
</evidence>
<comment type="caution">
    <text evidence="1">The sequence shown here is derived from an EMBL/GenBank/DDBJ whole genome shotgun (WGS) entry which is preliminary data.</text>
</comment>
<accession>X0ZLQ5</accession>
<reference evidence="1" key="1">
    <citation type="journal article" date="2014" name="Front. Microbiol.">
        <title>High frequency of phylogenetically diverse reductive dehalogenase-homologous genes in deep subseafloor sedimentary metagenomes.</title>
        <authorList>
            <person name="Kawai M."/>
            <person name="Futagami T."/>
            <person name="Toyoda A."/>
            <person name="Takaki Y."/>
            <person name="Nishi S."/>
            <person name="Hori S."/>
            <person name="Arai W."/>
            <person name="Tsubouchi T."/>
            <person name="Morono Y."/>
            <person name="Uchiyama I."/>
            <person name="Ito T."/>
            <person name="Fujiyama A."/>
            <person name="Inagaki F."/>
            <person name="Takami H."/>
        </authorList>
    </citation>
    <scope>NUCLEOTIDE SEQUENCE</scope>
    <source>
        <strain evidence="1">Expedition CK06-06</strain>
    </source>
</reference>
<organism evidence="1">
    <name type="scientific">marine sediment metagenome</name>
    <dbReference type="NCBI Taxonomy" id="412755"/>
    <lineage>
        <taxon>unclassified sequences</taxon>
        <taxon>metagenomes</taxon>
        <taxon>ecological metagenomes</taxon>
    </lineage>
</organism>
<dbReference type="Gene3D" id="3.40.50.1820">
    <property type="entry name" value="alpha/beta hydrolase"/>
    <property type="match status" value="1"/>
</dbReference>
<dbReference type="SUPFAM" id="SSF53474">
    <property type="entry name" value="alpha/beta-Hydrolases"/>
    <property type="match status" value="1"/>
</dbReference>
<dbReference type="AlphaFoldDB" id="X0ZLQ5"/>